<reference evidence="2" key="1">
    <citation type="submission" date="2022-03" db="EMBL/GenBank/DDBJ databases">
        <authorList>
            <person name="Tunstrom K."/>
        </authorList>
    </citation>
    <scope>NUCLEOTIDE SEQUENCE</scope>
</reference>
<dbReference type="InterPro" id="IPR036691">
    <property type="entry name" value="Endo/exonu/phosph_ase_sf"/>
</dbReference>
<protein>
    <recommendedName>
        <fullName evidence="1">Reverse transcriptase domain-containing protein</fullName>
    </recommendedName>
</protein>
<dbReference type="PROSITE" id="PS50878">
    <property type="entry name" value="RT_POL"/>
    <property type="match status" value="1"/>
</dbReference>
<dbReference type="Pfam" id="PF03372">
    <property type="entry name" value="Exo_endo_phos"/>
    <property type="match status" value="1"/>
</dbReference>
<evidence type="ECO:0000313" key="2">
    <source>
        <dbReference type="EMBL" id="CAH2088197.1"/>
    </source>
</evidence>
<dbReference type="InterPro" id="IPR043128">
    <property type="entry name" value="Rev_trsase/Diguanyl_cyclase"/>
</dbReference>
<dbReference type="EMBL" id="CAKOGL010000007">
    <property type="protein sequence ID" value="CAH2088197.1"/>
    <property type="molecule type" value="Genomic_DNA"/>
</dbReference>
<dbReference type="PANTHER" id="PTHR47027:SF20">
    <property type="entry name" value="REVERSE TRANSCRIPTASE-LIKE PROTEIN WITH RNA-DIRECTED DNA POLYMERASE DOMAIN"/>
    <property type="match status" value="1"/>
</dbReference>
<dbReference type="AlphaFoldDB" id="A0AAU9TPM4"/>
<dbReference type="CDD" id="cd09076">
    <property type="entry name" value="L1-EN"/>
    <property type="match status" value="1"/>
</dbReference>
<dbReference type="Gene3D" id="3.30.70.270">
    <property type="match status" value="1"/>
</dbReference>
<sequence>MRPSPSRIDYRKDNKQATNNKYLPIRLVTVGDYDQNPPNRTETRNKNNNLKIATYNVRTLSNTEKYIELINAIRNINIDILGLAEIRRTGCKIEEYTDHILCYVGETPGQYGVGFLIKKEYKKNIINFCGLSERVAFIQLQFSDTDLSIIQVYAPTIDSNEEDLEKFYQTLQEAHNLLGNHKNVMVIGDFNAKIGKPKINESLAMGKHWYGKRNTRGERLIQYALENKLSIMNTRFKKKNSQKWTWISPDEKTRNEIDFVMSNNPKNITNIEVLNNVDFPSDHRIVRATLILKNTKKCRRHFQNSTSSLKTDKEIKTYLCKLEAGINDLTNFDGNNIQETYNRFEFNLKNSLKSDIANKYNEHTCYFFGETTKLLIRRRTELLRTKNKSREMKKQLSILFKQTSKSIRNDYKQHRQKIIENSITNYRSAKRAYKQLITHTNWIKSLKNEQNETKSRKDLITCATNFFKDLYSNELLNTFTTPFSEINSLHTNTSETTIIKERDVWENIKKLKRERSPGPDGLRNEVLIEGAKLLTGPLTRIFNSVLRTGIIPEQWLKSDITLLYKKGDPLDIANYRPISLLSSVYKLFTSIIHSKINSIIDSKQTVEQAGFRPGFSTIDHIHTIEQVIEKYSEFNKNLYIGFIDYTKAFDSIHHSSIWQALHNCQIDPTIVRTIRNIYQNSVSRVKLEVRGDEIKIARGVRQGDPLSPKLFIAVLQCIFSKLNWISEGISINNERLTHLRFADDIAIFAETPEKLENMISQLNKESKQVGLYMNLSKTKIMTNGRKRKIMLDNVELEYVEQYVYLGKQVSFSKTNNEDEVNRRITCSWNKYWAHKEILKGNYDLDMKKTIMDTCILPCLTYGAQTWIFTNNISNKIRTCQRAMERSILCLRKMEKIRSQEIRKKTKLTDALHQALKLKWSWAGHVARCTDQRWTLKSTKWIGPQGNRKVGRPKKRWADDIVPIAGKNWMQVAQDREKWRKLEEAYTLARGSYIN</sequence>
<name>A0AAU9TPM4_EUPED</name>
<proteinExistence type="predicted"/>
<feature type="domain" description="Reverse transcriptase" evidence="1">
    <location>
        <begin position="544"/>
        <end position="809"/>
    </location>
</feature>
<dbReference type="Pfam" id="PF00078">
    <property type="entry name" value="RVT_1"/>
    <property type="match status" value="1"/>
</dbReference>
<dbReference type="Proteomes" id="UP001153954">
    <property type="component" value="Unassembled WGS sequence"/>
</dbReference>
<dbReference type="GO" id="GO:0071897">
    <property type="term" value="P:DNA biosynthetic process"/>
    <property type="evidence" value="ECO:0007669"/>
    <property type="project" value="UniProtKB-ARBA"/>
</dbReference>
<dbReference type="InterPro" id="IPR000477">
    <property type="entry name" value="RT_dom"/>
</dbReference>
<evidence type="ECO:0000259" key="1">
    <source>
        <dbReference type="PROSITE" id="PS50878"/>
    </source>
</evidence>
<dbReference type="GO" id="GO:0003824">
    <property type="term" value="F:catalytic activity"/>
    <property type="evidence" value="ECO:0007669"/>
    <property type="project" value="InterPro"/>
</dbReference>
<accession>A0AAU9TPM4</accession>
<gene>
    <name evidence="2" type="ORF">EEDITHA_LOCUS4383</name>
</gene>
<dbReference type="SUPFAM" id="SSF56219">
    <property type="entry name" value="DNase I-like"/>
    <property type="match status" value="1"/>
</dbReference>
<organism evidence="2 3">
    <name type="scientific">Euphydryas editha</name>
    <name type="common">Edith's checkerspot</name>
    <dbReference type="NCBI Taxonomy" id="104508"/>
    <lineage>
        <taxon>Eukaryota</taxon>
        <taxon>Metazoa</taxon>
        <taxon>Ecdysozoa</taxon>
        <taxon>Arthropoda</taxon>
        <taxon>Hexapoda</taxon>
        <taxon>Insecta</taxon>
        <taxon>Pterygota</taxon>
        <taxon>Neoptera</taxon>
        <taxon>Endopterygota</taxon>
        <taxon>Lepidoptera</taxon>
        <taxon>Glossata</taxon>
        <taxon>Ditrysia</taxon>
        <taxon>Papilionoidea</taxon>
        <taxon>Nymphalidae</taxon>
        <taxon>Nymphalinae</taxon>
        <taxon>Euphydryas</taxon>
    </lineage>
</organism>
<comment type="caution">
    <text evidence="2">The sequence shown here is derived from an EMBL/GenBank/DDBJ whole genome shotgun (WGS) entry which is preliminary data.</text>
</comment>
<dbReference type="PANTHER" id="PTHR47027">
    <property type="entry name" value="REVERSE TRANSCRIPTASE DOMAIN-CONTAINING PROTEIN"/>
    <property type="match status" value="1"/>
</dbReference>
<dbReference type="InterPro" id="IPR043502">
    <property type="entry name" value="DNA/RNA_pol_sf"/>
</dbReference>
<dbReference type="Gene3D" id="3.60.10.10">
    <property type="entry name" value="Endonuclease/exonuclease/phosphatase"/>
    <property type="match status" value="1"/>
</dbReference>
<dbReference type="CDD" id="cd01650">
    <property type="entry name" value="RT_nLTR_like"/>
    <property type="match status" value="1"/>
</dbReference>
<dbReference type="SUPFAM" id="SSF56672">
    <property type="entry name" value="DNA/RNA polymerases"/>
    <property type="match status" value="1"/>
</dbReference>
<evidence type="ECO:0000313" key="3">
    <source>
        <dbReference type="Proteomes" id="UP001153954"/>
    </source>
</evidence>
<keyword evidence="3" id="KW-1185">Reference proteome</keyword>
<dbReference type="InterPro" id="IPR005135">
    <property type="entry name" value="Endo/exonuclease/phosphatase"/>
</dbReference>